<evidence type="ECO:0000256" key="1">
    <source>
        <dbReference type="SAM" id="MobiDB-lite"/>
    </source>
</evidence>
<keyword evidence="2" id="KW-1133">Transmembrane helix</keyword>
<keyword evidence="3" id="KW-0732">Signal</keyword>
<evidence type="ECO:0000313" key="6">
    <source>
        <dbReference type="Proteomes" id="UP000027178"/>
    </source>
</evidence>
<dbReference type="Pfam" id="PF24346">
    <property type="entry name" value="DUF7507"/>
    <property type="match status" value="1"/>
</dbReference>
<proteinExistence type="predicted"/>
<feature type="transmembrane region" description="Helical" evidence="2">
    <location>
        <begin position="610"/>
        <end position="630"/>
    </location>
</feature>
<dbReference type="InterPro" id="IPR047589">
    <property type="entry name" value="DUF11_rpt"/>
</dbReference>
<dbReference type="InterPro" id="IPR011050">
    <property type="entry name" value="Pectin_lyase_fold/virulence"/>
</dbReference>
<feature type="signal peptide" evidence="3">
    <location>
        <begin position="1"/>
        <end position="43"/>
    </location>
</feature>
<dbReference type="InterPro" id="IPR012334">
    <property type="entry name" value="Pectin_lyas_fold"/>
</dbReference>
<feature type="compositionally biased region" description="Low complexity" evidence="1">
    <location>
        <begin position="568"/>
        <end position="578"/>
    </location>
</feature>
<feature type="domain" description="DUF7507" evidence="4">
    <location>
        <begin position="442"/>
        <end position="558"/>
    </location>
</feature>
<accession>A0A066ZCY1</accession>
<dbReference type="GO" id="GO:0016020">
    <property type="term" value="C:membrane"/>
    <property type="evidence" value="ECO:0007669"/>
    <property type="project" value="InterPro"/>
</dbReference>
<dbReference type="SUPFAM" id="SSF51126">
    <property type="entry name" value="Pectin lyase-like"/>
    <property type="match status" value="1"/>
</dbReference>
<dbReference type="InterPro" id="IPR055354">
    <property type="entry name" value="DUF7507"/>
</dbReference>
<dbReference type="eggNOG" id="COG4625">
    <property type="taxonomic scope" value="Bacteria"/>
</dbReference>
<dbReference type="Gene3D" id="2.160.20.10">
    <property type="entry name" value="Single-stranded right-handed beta-helix, Pectin lyase-like"/>
    <property type="match status" value="1"/>
</dbReference>
<dbReference type="HOGENOM" id="CLU_430096_0_0_11"/>
<comment type="caution">
    <text evidence="5">The sequence shown here is derived from an EMBL/GenBank/DDBJ whole genome shotgun (WGS) entry which is preliminary data.</text>
</comment>
<feature type="region of interest" description="Disordered" evidence="1">
    <location>
        <begin position="568"/>
        <end position="602"/>
    </location>
</feature>
<dbReference type="eggNOG" id="COG1361">
    <property type="taxonomic scope" value="Bacteria"/>
</dbReference>
<sequence length="636" mass="63472">MIRASHSGRSAGRPRRRWADPVRWLAAAAVAGPSLWAASPAAAATLDVRTVCTASTTSGTTITLTGDCTTSDNLTVPDGFTLDGAGHTLTATDRSPADPLLGAVLANAPGAATMTVQNLTVKGDYLPRAANDATTNAAFFGIRFLSASGSVSNVTVTGITRHQTYNFGQGIMVDATSGPPQTVTVTDVHVSDFQKNGLTANGAATMNVTGSMLGPPDTAIPLPPPPVTGNIAQNSVQYFNSGGTFAHNTVVTHTADNPVSASTGMLLFTANGVTVDHNTITGPNGADIGINVTGGSNITLSYNDLSRSPIAPPLRDFWGYGAAGYSGAAATTTLICNTFSGWNQNLFGGLTQPPCIITPRLHDGTVGVAYADVIEATTENPDPQLSWSLAGGGLPPGLTLNQDGTVTGTPTAAGSYTFTARVADPVDGASTREYTIVVGEAAPGLSIAKTAAATTAGGQPIAELTAAGDLVTYTLDVRNTGNVPLTALAIDDTGFSGSGPLGPLACAPTAPGGTLAAGASTRCTAGYTVTEADLAAGGSLRNTVTASGVLPGGTTLTSLPAAAELPVAAPTAGPTHSPRPTRPPGHGGPEGPSVDTGGSLAGPAATPLDWPIAGAATLLVAATGLAAVALRHRRRS</sequence>
<organism evidence="5 6">
    <name type="scientific">Kitasatospora cheerisanensis KCTC 2395</name>
    <dbReference type="NCBI Taxonomy" id="1348663"/>
    <lineage>
        <taxon>Bacteria</taxon>
        <taxon>Bacillati</taxon>
        <taxon>Actinomycetota</taxon>
        <taxon>Actinomycetes</taxon>
        <taxon>Kitasatosporales</taxon>
        <taxon>Streptomycetaceae</taxon>
        <taxon>Kitasatospora</taxon>
    </lineage>
</organism>
<evidence type="ECO:0000256" key="2">
    <source>
        <dbReference type="SAM" id="Phobius"/>
    </source>
</evidence>
<protein>
    <recommendedName>
        <fullName evidence="4">DUF7507 domain-containing protein</fullName>
    </recommendedName>
</protein>
<keyword evidence="6" id="KW-1185">Reference proteome</keyword>
<dbReference type="GO" id="GO:0005975">
    <property type="term" value="P:carbohydrate metabolic process"/>
    <property type="evidence" value="ECO:0007669"/>
    <property type="project" value="UniProtKB-ARBA"/>
</dbReference>
<dbReference type="SUPFAM" id="SSF49313">
    <property type="entry name" value="Cadherin-like"/>
    <property type="match status" value="1"/>
</dbReference>
<evidence type="ECO:0000259" key="4">
    <source>
        <dbReference type="Pfam" id="PF24346"/>
    </source>
</evidence>
<dbReference type="Proteomes" id="UP000027178">
    <property type="component" value="Unassembled WGS sequence"/>
</dbReference>
<dbReference type="InterPro" id="IPR013783">
    <property type="entry name" value="Ig-like_fold"/>
</dbReference>
<reference evidence="5 6" key="1">
    <citation type="submission" date="2014-05" db="EMBL/GenBank/DDBJ databases">
        <title>Draft Genome Sequence of Kitasatospora cheerisanensis KCTC 2395.</title>
        <authorList>
            <person name="Nam D.H."/>
        </authorList>
    </citation>
    <scope>NUCLEOTIDE SEQUENCE [LARGE SCALE GENOMIC DNA]</scope>
    <source>
        <strain evidence="5 6">KCTC 2395</strain>
    </source>
</reference>
<gene>
    <name evidence="5" type="ORF">KCH_00930</name>
</gene>
<feature type="chain" id="PRO_5001632329" description="DUF7507 domain-containing protein" evidence="3">
    <location>
        <begin position="44"/>
        <end position="636"/>
    </location>
</feature>
<evidence type="ECO:0000256" key="3">
    <source>
        <dbReference type="SAM" id="SignalP"/>
    </source>
</evidence>
<keyword evidence="2" id="KW-0472">Membrane</keyword>
<evidence type="ECO:0000313" key="5">
    <source>
        <dbReference type="EMBL" id="KDN88161.1"/>
    </source>
</evidence>
<dbReference type="PATRIC" id="fig|1348663.4.peg.73"/>
<dbReference type="InterPro" id="IPR015919">
    <property type="entry name" value="Cadherin-like_sf"/>
</dbReference>
<keyword evidence="2" id="KW-0812">Transmembrane</keyword>
<dbReference type="GO" id="GO:0005509">
    <property type="term" value="F:calcium ion binding"/>
    <property type="evidence" value="ECO:0007669"/>
    <property type="project" value="InterPro"/>
</dbReference>
<dbReference type="EMBL" id="JNBY01000004">
    <property type="protein sequence ID" value="KDN88161.1"/>
    <property type="molecule type" value="Genomic_DNA"/>
</dbReference>
<name>A0A066ZCY1_9ACTN</name>
<dbReference type="AlphaFoldDB" id="A0A066ZCY1"/>
<dbReference type="NCBIfam" id="TIGR01451">
    <property type="entry name" value="B_ant_repeat"/>
    <property type="match status" value="1"/>
</dbReference>
<dbReference type="Gene3D" id="2.60.40.10">
    <property type="entry name" value="Immunoglobulins"/>
    <property type="match status" value="1"/>
</dbReference>